<dbReference type="RefSeq" id="WP_281817208.1">
    <property type="nucleotide sequence ID" value="NZ_BRLB01000011.1"/>
</dbReference>
<keyword evidence="3" id="KW-1185">Reference proteome</keyword>
<keyword evidence="1" id="KW-0472">Membrane</keyword>
<name>A0A9W5YDQ1_9FIRM</name>
<dbReference type="AlphaFoldDB" id="A0A9W5YDQ1"/>
<feature type="transmembrane region" description="Helical" evidence="1">
    <location>
        <begin position="174"/>
        <end position="192"/>
    </location>
</feature>
<evidence type="ECO:0000313" key="3">
    <source>
        <dbReference type="Proteomes" id="UP001144256"/>
    </source>
</evidence>
<feature type="transmembrane region" description="Helical" evidence="1">
    <location>
        <begin position="18"/>
        <end position="39"/>
    </location>
</feature>
<evidence type="ECO:0000256" key="1">
    <source>
        <dbReference type="SAM" id="Phobius"/>
    </source>
</evidence>
<accession>A0A9W5YDQ1</accession>
<reference evidence="2" key="1">
    <citation type="submission" date="2022-06" db="EMBL/GenBank/DDBJ databases">
        <title>Vallitalea longa sp. nov., an anaerobic bacterium isolated from marine sediment.</title>
        <authorList>
            <person name="Hirano S."/>
            <person name="Terahara T."/>
            <person name="Mori K."/>
            <person name="Hamada M."/>
            <person name="Matsumoto R."/>
            <person name="Kobayashi T."/>
        </authorList>
    </citation>
    <scope>NUCLEOTIDE SEQUENCE</scope>
    <source>
        <strain evidence="2">SH18-1</strain>
    </source>
</reference>
<keyword evidence="1" id="KW-1133">Transmembrane helix</keyword>
<evidence type="ECO:0000313" key="2">
    <source>
        <dbReference type="EMBL" id="GKX30746.1"/>
    </source>
</evidence>
<proteinExistence type="predicted"/>
<comment type="caution">
    <text evidence="2">The sequence shown here is derived from an EMBL/GenBank/DDBJ whole genome shotgun (WGS) entry which is preliminary data.</text>
</comment>
<dbReference type="Pfam" id="PF20456">
    <property type="entry name" value="DUF6709"/>
    <property type="match status" value="1"/>
</dbReference>
<dbReference type="EMBL" id="BRLB01000011">
    <property type="protein sequence ID" value="GKX30746.1"/>
    <property type="molecule type" value="Genomic_DNA"/>
</dbReference>
<gene>
    <name evidence="2" type="ORF">SH1V18_32260</name>
</gene>
<protein>
    <submittedName>
        <fullName evidence="2">Uncharacterized protein</fullName>
    </submittedName>
</protein>
<keyword evidence="1" id="KW-0812">Transmembrane</keyword>
<sequence>METLQFIERYNKNRRNSIWGLAILLIVEVILAIMCLISYDKSTNNPAIINDFEDFNKAIANNEYAHLEISDYIDLGSVQTKRKNVTFSETFYIGININDKILVVSIKNDDYYELAENTSPTYLLKGRFGKIGNELHGTLEELLKDIVTPEELNNMMYDKLLSCEIPTDTLTSKFIIMSFIFFIIIIRIYVIYKKSRNFQKLRKQHNTDFDMFLEKVDIEIKNKNILEKDPIIITENYIISNCSHEFFVYPKSDLMWVYKEVTRYNRVFKSSNITFVFADKSKYEFGTISDKDINEIIEYFSRYGSKCIVGYSNELNKMYKKHTNAFIQQWRNKYKDAQ</sequence>
<organism evidence="2 3">
    <name type="scientific">Vallitalea longa</name>
    <dbReference type="NCBI Taxonomy" id="2936439"/>
    <lineage>
        <taxon>Bacteria</taxon>
        <taxon>Bacillati</taxon>
        <taxon>Bacillota</taxon>
        <taxon>Clostridia</taxon>
        <taxon>Lachnospirales</taxon>
        <taxon>Vallitaleaceae</taxon>
        <taxon>Vallitalea</taxon>
    </lineage>
</organism>
<dbReference type="Proteomes" id="UP001144256">
    <property type="component" value="Unassembled WGS sequence"/>
</dbReference>
<dbReference type="InterPro" id="IPR046555">
    <property type="entry name" value="DUF6709"/>
</dbReference>